<dbReference type="Proteomes" id="UP001250932">
    <property type="component" value="Unassembled WGS sequence"/>
</dbReference>
<keyword evidence="2 5" id="KW-0645">Protease</keyword>
<dbReference type="Pfam" id="PF00082">
    <property type="entry name" value="Peptidase_S8"/>
    <property type="match status" value="1"/>
</dbReference>
<proteinExistence type="inferred from homology"/>
<reference evidence="9 10" key="1">
    <citation type="journal article" date="2023" name="ISME J.">
        <title>Cultivation and genomic characterization of novel and ubiquitous marine nitrite-oxidizing bacteria from the Nitrospirales.</title>
        <authorList>
            <person name="Mueller A.J."/>
            <person name="Daebeler A."/>
            <person name="Herbold C.W."/>
            <person name="Kirkegaard R.H."/>
            <person name="Daims H."/>
        </authorList>
    </citation>
    <scope>NUCLEOTIDE SEQUENCE [LARGE SCALE GENOMIC DNA]</scope>
    <source>
        <strain evidence="9 10">EB</strain>
    </source>
</reference>
<dbReference type="PROSITE" id="PS00137">
    <property type="entry name" value="SUBTILASE_HIS"/>
    <property type="match status" value="1"/>
</dbReference>
<evidence type="ECO:0000259" key="8">
    <source>
        <dbReference type="Pfam" id="PF00082"/>
    </source>
</evidence>
<dbReference type="PROSITE" id="PS51892">
    <property type="entry name" value="SUBTILASE"/>
    <property type="match status" value="1"/>
</dbReference>
<dbReference type="InterPro" id="IPR023828">
    <property type="entry name" value="Peptidase_S8_Ser-AS"/>
</dbReference>
<evidence type="ECO:0000256" key="6">
    <source>
        <dbReference type="RuleBase" id="RU003355"/>
    </source>
</evidence>
<evidence type="ECO:0000256" key="7">
    <source>
        <dbReference type="SAM" id="SignalP"/>
    </source>
</evidence>
<dbReference type="InterPro" id="IPR050131">
    <property type="entry name" value="Peptidase_S8_subtilisin-like"/>
</dbReference>
<dbReference type="InterPro" id="IPR023827">
    <property type="entry name" value="Peptidase_S8_Asp-AS"/>
</dbReference>
<feature type="active site" description="Charge relay system" evidence="5">
    <location>
        <position position="129"/>
    </location>
</feature>
<evidence type="ECO:0000256" key="5">
    <source>
        <dbReference type="PROSITE-ProRule" id="PRU01240"/>
    </source>
</evidence>
<dbReference type="SUPFAM" id="SSF52743">
    <property type="entry name" value="Subtilisin-like"/>
    <property type="match status" value="1"/>
</dbReference>
<evidence type="ECO:0000256" key="4">
    <source>
        <dbReference type="ARBA" id="ARBA00022825"/>
    </source>
</evidence>
<feature type="signal peptide" evidence="7">
    <location>
        <begin position="1"/>
        <end position="23"/>
    </location>
</feature>
<gene>
    <name evidence="9" type="ORF">PPG34_04620</name>
</gene>
<dbReference type="PROSITE" id="PS00138">
    <property type="entry name" value="SUBTILASE_SER"/>
    <property type="match status" value="1"/>
</dbReference>
<comment type="similarity">
    <text evidence="1 5 6">Belongs to the peptidase S8 family.</text>
</comment>
<dbReference type="InterPro" id="IPR036852">
    <property type="entry name" value="Peptidase_S8/S53_dom_sf"/>
</dbReference>
<dbReference type="Gene3D" id="3.40.50.200">
    <property type="entry name" value="Peptidase S8/S53 domain"/>
    <property type="match status" value="1"/>
</dbReference>
<dbReference type="PANTHER" id="PTHR43806:SF11">
    <property type="entry name" value="CEREVISIN-RELATED"/>
    <property type="match status" value="1"/>
</dbReference>
<keyword evidence="3 5" id="KW-0378">Hydrolase</keyword>
<dbReference type="RefSeq" id="WP_313831971.1">
    <property type="nucleotide sequence ID" value="NZ_JAQOUE010000001.1"/>
</dbReference>
<protein>
    <submittedName>
        <fullName evidence="9">S8 family serine peptidase</fullName>
    </submittedName>
</protein>
<dbReference type="InterPro" id="IPR000209">
    <property type="entry name" value="Peptidase_S8/S53_dom"/>
</dbReference>
<dbReference type="InterPro" id="IPR015500">
    <property type="entry name" value="Peptidase_S8_subtilisin-rel"/>
</dbReference>
<feature type="active site" description="Charge relay system" evidence="5">
    <location>
        <position position="307"/>
    </location>
</feature>
<evidence type="ECO:0000313" key="10">
    <source>
        <dbReference type="Proteomes" id="UP001250932"/>
    </source>
</evidence>
<feature type="domain" description="Peptidase S8/S53" evidence="8">
    <location>
        <begin position="70"/>
        <end position="355"/>
    </location>
</feature>
<organism evidence="9 10">
    <name type="scientific">Candidatus Nitronereus thalassa</name>
    <dbReference type="NCBI Taxonomy" id="3020898"/>
    <lineage>
        <taxon>Bacteria</taxon>
        <taxon>Pseudomonadati</taxon>
        <taxon>Nitrospirota</taxon>
        <taxon>Nitrospiria</taxon>
        <taxon>Nitrospirales</taxon>
        <taxon>Nitrospiraceae</taxon>
        <taxon>Candidatus Nitronereus</taxon>
    </lineage>
</organism>
<feature type="chain" id="PRO_5046511155" evidence="7">
    <location>
        <begin position="24"/>
        <end position="467"/>
    </location>
</feature>
<name>A0ABU3K5B8_9BACT</name>
<dbReference type="PANTHER" id="PTHR43806">
    <property type="entry name" value="PEPTIDASE S8"/>
    <property type="match status" value="1"/>
</dbReference>
<keyword evidence="4 5" id="KW-0720">Serine protease</keyword>
<dbReference type="InterPro" id="IPR022398">
    <property type="entry name" value="Peptidase_S8_His-AS"/>
</dbReference>
<keyword evidence="7" id="KW-0732">Signal</keyword>
<sequence length="467" mass="50585">MKVLGLFIAILLMLATGVTSVLAQNDPYFSSSGSWGQAYGDQWALGKIGFTKKGSGTSAWDVETGERTPIIVAVLDTGLDYFHPDLNKNSIWRNPSPFKEKEDPNEMVNDLIGWNFVDNNNNPWDDDGHGTFVAGLIAAAANNGHGMAGINWGVKIMPLKIMNVFGRGRAFNVARAIVYAVDHGARVINISIESEHLTKTEQFAVDYAYEQGALIVVAAGNQGSETVNRAPVSMNHVLPVGAIDIHDERAGFSNWGPHIKIAAPGVEILSLRARRTDFMLMFGAKNYEPGESFVGPQAQFMRASGTSFAAPLVSGVVSLIWAKNPDLTNEQVERMLLESADDIGLPGWDHYFGAGRVNAYKALRADPDYFLTAKVDEVVVAQDGDEVFIQVLGTAAGSDLDEFEIQLGQGANPTEWKTVFDDDDAVVDGIVGKFPVSEFTDVGEWSVRLIVKDGKQTKEAQGSIDVG</sequence>
<evidence type="ECO:0000256" key="2">
    <source>
        <dbReference type="ARBA" id="ARBA00022670"/>
    </source>
</evidence>
<evidence type="ECO:0000256" key="3">
    <source>
        <dbReference type="ARBA" id="ARBA00022801"/>
    </source>
</evidence>
<dbReference type="EMBL" id="JAQOUE010000001">
    <property type="protein sequence ID" value="MDT7041622.1"/>
    <property type="molecule type" value="Genomic_DNA"/>
</dbReference>
<evidence type="ECO:0000256" key="1">
    <source>
        <dbReference type="ARBA" id="ARBA00011073"/>
    </source>
</evidence>
<feature type="active site" description="Charge relay system" evidence="5">
    <location>
        <position position="76"/>
    </location>
</feature>
<dbReference type="PRINTS" id="PR00723">
    <property type="entry name" value="SUBTILISIN"/>
</dbReference>
<dbReference type="PROSITE" id="PS00136">
    <property type="entry name" value="SUBTILASE_ASP"/>
    <property type="match status" value="1"/>
</dbReference>
<accession>A0ABU3K5B8</accession>
<keyword evidence="10" id="KW-1185">Reference proteome</keyword>
<comment type="caution">
    <text evidence="9">The sequence shown here is derived from an EMBL/GenBank/DDBJ whole genome shotgun (WGS) entry which is preliminary data.</text>
</comment>
<evidence type="ECO:0000313" key="9">
    <source>
        <dbReference type="EMBL" id="MDT7041622.1"/>
    </source>
</evidence>